<feature type="region of interest" description="Disordered" evidence="1">
    <location>
        <begin position="199"/>
        <end position="292"/>
    </location>
</feature>
<feature type="compositionally biased region" description="Basic and acidic residues" evidence="1">
    <location>
        <begin position="104"/>
        <end position="131"/>
    </location>
</feature>
<keyword evidence="3" id="KW-1185">Reference proteome</keyword>
<evidence type="ECO:0000256" key="1">
    <source>
        <dbReference type="SAM" id="MobiDB-lite"/>
    </source>
</evidence>
<dbReference type="EMBL" id="OX465084">
    <property type="protein sequence ID" value="CAI9299734.1"/>
    <property type="molecule type" value="Genomic_DNA"/>
</dbReference>
<dbReference type="AlphaFoldDB" id="A0AA35ZWT4"/>
<evidence type="ECO:0000313" key="2">
    <source>
        <dbReference type="EMBL" id="CAI9299734.1"/>
    </source>
</evidence>
<feature type="compositionally biased region" description="Polar residues" evidence="1">
    <location>
        <begin position="205"/>
        <end position="214"/>
    </location>
</feature>
<name>A0AA35ZWT4_LACSI</name>
<sequence length="544" mass="61991">MKEKLNSKLNDTMTKFPEKESFRIFKEKMKNMIVEEKTESTTLFNFPINEIGVEGINLTQIMGQKTNDQTENEDKEGNGEEDSDNGASQPEVDYLLDSNEADNEEIKNDADKNQREGEIRVKEKDAKRNENQNDEEEKNDHAEETNNHEETIQQIENQNLLDKVVDNIVDNVLGIGVSSLNSQEDEIWNHPEMKTIFDNIDIGSPMSTGKTNTLAEKEKSEGKENSEDRNEGGTEAKNMKDGGEEKQTEIEERNAEDRGKKKSENQNKKGEKGEKADKTKGNKGALTKKQINDDHQKVVIRLAKKNVLNPNPISVSIPTEVGPSNHDMDQPRDKKLADAFKSPFKCRITDAKPKLTHQESIVCEWLFNLQGNTSTGKGFGNSPYKLFLKVGVSTAYLTSTLSDERKYEKFKENFHDSTNGYTKILNIKDIDMVFFPVVRSAHIFVIVFNLKKLSIEILDNSAVEGDYEGKYGVIMKPLAKVLDLAEKYQKVEFKVRTDHAYKAMQTIQKRLKELMIACEDERMLKCDAIEQFVLKMNGFEVHVR</sequence>
<feature type="compositionally biased region" description="Acidic residues" evidence="1">
    <location>
        <begin position="70"/>
        <end position="84"/>
    </location>
</feature>
<feature type="compositionally biased region" description="Basic and acidic residues" evidence="1">
    <location>
        <begin position="215"/>
        <end position="280"/>
    </location>
</feature>
<proteinExistence type="predicted"/>
<reference evidence="2" key="1">
    <citation type="submission" date="2023-04" db="EMBL/GenBank/DDBJ databases">
        <authorList>
            <person name="Vijverberg K."/>
            <person name="Xiong W."/>
            <person name="Schranz E."/>
        </authorList>
    </citation>
    <scope>NUCLEOTIDE SEQUENCE</scope>
</reference>
<feature type="region of interest" description="Disordered" evidence="1">
    <location>
        <begin position="66"/>
        <end position="147"/>
    </location>
</feature>
<feature type="compositionally biased region" description="Basic and acidic residues" evidence="1">
    <location>
        <begin position="138"/>
        <end position="147"/>
    </location>
</feature>
<evidence type="ECO:0000313" key="3">
    <source>
        <dbReference type="Proteomes" id="UP001177003"/>
    </source>
</evidence>
<evidence type="ECO:0008006" key="4">
    <source>
        <dbReference type="Google" id="ProtNLM"/>
    </source>
</evidence>
<dbReference type="Gene3D" id="3.40.395.10">
    <property type="entry name" value="Adenoviral Proteinase, Chain A"/>
    <property type="match status" value="1"/>
</dbReference>
<protein>
    <recommendedName>
        <fullName evidence="4">Ubiquitin-like protease family profile domain-containing protein</fullName>
    </recommendedName>
</protein>
<organism evidence="2 3">
    <name type="scientific">Lactuca saligna</name>
    <name type="common">Willowleaf lettuce</name>
    <dbReference type="NCBI Taxonomy" id="75948"/>
    <lineage>
        <taxon>Eukaryota</taxon>
        <taxon>Viridiplantae</taxon>
        <taxon>Streptophyta</taxon>
        <taxon>Embryophyta</taxon>
        <taxon>Tracheophyta</taxon>
        <taxon>Spermatophyta</taxon>
        <taxon>Magnoliopsida</taxon>
        <taxon>eudicotyledons</taxon>
        <taxon>Gunneridae</taxon>
        <taxon>Pentapetalae</taxon>
        <taxon>asterids</taxon>
        <taxon>campanulids</taxon>
        <taxon>Asterales</taxon>
        <taxon>Asteraceae</taxon>
        <taxon>Cichorioideae</taxon>
        <taxon>Cichorieae</taxon>
        <taxon>Lactucinae</taxon>
        <taxon>Lactuca</taxon>
    </lineage>
</organism>
<gene>
    <name evidence="2" type="ORF">LSALG_LOCUS38425</name>
</gene>
<accession>A0AA35ZWT4</accession>
<dbReference type="Proteomes" id="UP001177003">
    <property type="component" value="Chromosome 8"/>
</dbReference>